<feature type="region of interest" description="Disordered" evidence="1">
    <location>
        <begin position="215"/>
        <end position="297"/>
    </location>
</feature>
<evidence type="ECO:0000256" key="1">
    <source>
        <dbReference type="SAM" id="MobiDB-lite"/>
    </source>
</evidence>
<evidence type="ECO:0000313" key="3">
    <source>
        <dbReference type="Proteomes" id="UP001314263"/>
    </source>
</evidence>
<organism evidence="2 3">
    <name type="scientific">Coccomyxa viridis</name>
    <dbReference type="NCBI Taxonomy" id="1274662"/>
    <lineage>
        <taxon>Eukaryota</taxon>
        <taxon>Viridiplantae</taxon>
        <taxon>Chlorophyta</taxon>
        <taxon>core chlorophytes</taxon>
        <taxon>Trebouxiophyceae</taxon>
        <taxon>Trebouxiophyceae incertae sedis</taxon>
        <taxon>Coccomyxaceae</taxon>
        <taxon>Coccomyxa</taxon>
    </lineage>
</organism>
<name>A0AAV1I084_9CHLO</name>
<keyword evidence="3" id="KW-1185">Reference proteome</keyword>
<protein>
    <submittedName>
        <fullName evidence="2">Uncharacterized protein</fullName>
    </submittedName>
</protein>
<sequence length="297" mass="31068">MRSDRHWYPGLSGHNGRFGLPAVTIGPARQNLSMLTSERSTRLSLAQALLDKRVVAGLAATNPALALALQTMRLRVLLRQHIAVAYARHAATAARRSAEDAAFYRTSGWEAAVHAASQPPQPNLARPQDALMQRLGMLELLLQHSAMAARAAAAHAPAVHPAACHLADDASSQCCGDSAPRGAKRAAGGTAGDAGRAGSKRARNIAYIEIRVSTPAGSRKPGGMPQAGAPAYTPEASGTECSARTCGQPIQELARLAQRHSSPSVDAPSSSDDSDSELEDDASTISLVRKRLSAAQP</sequence>
<feature type="compositionally biased region" description="Basic residues" evidence="1">
    <location>
        <begin position="288"/>
        <end position="297"/>
    </location>
</feature>
<reference evidence="2 3" key="1">
    <citation type="submission" date="2023-10" db="EMBL/GenBank/DDBJ databases">
        <authorList>
            <person name="Maclean D."/>
            <person name="Macfadyen A."/>
        </authorList>
    </citation>
    <scope>NUCLEOTIDE SEQUENCE [LARGE SCALE GENOMIC DNA]</scope>
</reference>
<proteinExistence type="predicted"/>
<feature type="compositionally biased region" description="Low complexity" evidence="1">
    <location>
        <begin position="179"/>
        <end position="197"/>
    </location>
</feature>
<comment type="caution">
    <text evidence="2">The sequence shown here is derived from an EMBL/GenBank/DDBJ whole genome shotgun (WGS) entry which is preliminary data.</text>
</comment>
<evidence type="ECO:0000313" key="2">
    <source>
        <dbReference type="EMBL" id="CAK0772657.1"/>
    </source>
</evidence>
<dbReference type="EMBL" id="CAUYUE010000005">
    <property type="protein sequence ID" value="CAK0772657.1"/>
    <property type="molecule type" value="Genomic_DNA"/>
</dbReference>
<accession>A0AAV1I084</accession>
<feature type="region of interest" description="Disordered" evidence="1">
    <location>
        <begin position="177"/>
        <end position="198"/>
    </location>
</feature>
<dbReference type="AlphaFoldDB" id="A0AAV1I084"/>
<feature type="compositionally biased region" description="Acidic residues" evidence="1">
    <location>
        <begin position="272"/>
        <end position="282"/>
    </location>
</feature>
<dbReference type="Proteomes" id="UP001314263">
    <property type="component" value="Unassembled WGS sequence"/>
</dbReference>
<feature type="compositionally biased region" description="Low complexity" evidence="1">
    <location>
        <begin position="261"/>
        <end position="271"/>
    </location>
</feature>
<gene>
    <name evidence="2" type="ORF">CVIRNUC_003986</name>
</gene>